<evidence type="ECO:0000313" key="2">
    <source>
        <dbReference type="EMBL" id="MEX4010193.1"/>
    </source>
</evidence>
<protein>
    <submittedName>
        <fullName evidence="2">Glycosyltransferase</fullName>
        <ecNumber evidence="2">2.4.-.-</ecNumber>
    </submittedName>
</protein>
<dbReference type="EMBL" id="JAZHFV010000010">
    <property type="protein sequence ID" value="MEX4010193.1"/>
    <property type="molecule type" value="Genomic_DNA"/>
</dbReference>
<evidence type="ECO:0000313" key="3">
    <source>
        <dbReference type="Proteomes" id="UP001559025"/>
    </source>
</evidence>
<gene>
    <name evidence="2" type="ORF">V1479_23000</name>
</gene>
<comment type="caution">
    <text evidence="2">The sequence shown here is derived from an EMBL/GenBank/DDBJ whole genome shotgun (WGS) entry which is preliminary data.</text>
</comment>
<dbReference type="SUPFAM" id="SSF53756">
    <property type="entry name" value="UDP-Glycosyltransferase/glycogen phosphorylase"/>
    <property type="match status" value="1"/>
</dbReference>
<dbReference type="EC" id="2.4.-.-" evidence="2"/>
<dbReference type="GO" id="GO:0016757">
    <property type="term" value="F:glycosyltransferase activity"/>
    <property type="evidence" value="ECO:0007669"/>
    <property type="project" value="UniProtKB-KW"/>
</dbReference>
<keyword evidence="2" id="KW-0808">Transferase</keyword>
<keyword evidence="3" id="KW-1185">Reference proteome</keyword>
<sequence length="347" mass="39322">MRKRLKIFALHTTRRTLPATGGDMINEARFLTALSRFADVYYNGQLFQPGVPGYGLEDREIAVPQGGYDLYYVRNNPELFVQLPSPKIVMAYPYVEDVFRAADAVVVTTEAWKRGLTPYSDENMFTRPMRHWYGDDVVAPKRVINIKQTIDPYFLEEPSRGRLIEAHAKTTGAKAIGFFGRIDSNTFPYMFVRAYKQIIKELPQVKFVVGGTVRIPLDPTIVKTTRIAYEKMPAMVKACVATATDEGNDAAFLGSGKVLDSMACGVPVIAYKTLTRTEQLGDYYPLYYENEEECCQRIREVIHDPDIVAEARRQMDIRKRHFLPDARAAALQATLEELVELRGRGLS</sequence>
<name>A0ABV3WZS2_9HYPH</name>
<dbReference type="InterPro" id="IPR055259">
    <property type="entry name" value="YkvP/CgeB_Glyco_trans-like"/>
</dbReference>
<keyword evidence="2" id="KW-0328">Glycosyltransferase</keyword>
<evidence type="ECO:0000259" key="1">
    <source>
        <dbReference type="Pfam" id="PF13524"/>
    </source>
</evidence>
<feature type="domain" description="Spore protein YkvP/CgeB glycosyl transferase-like" evidence="1">
    <location>
        <begin position="196"/>
        <end position="331"/>
    </location>
</feature>
<accession>A0ABV3WZS2</accession>
<dbReference type="RefSeq" id="WP_368804917.1">
    <property type="nucleotide sequence ID" value="NZ_JAZHFV010000010.1"/>
</dbReference>
<organism evidence="2 3">
    <name type="scientific">Neoaquamicrobium sediminum</name>
    <dbReference type="NCBI Taxonomy" id="1849104"/>
    <lineage>
        <taxon>Bacteria</taxon>
        <taxon>Pseudomonadati</taxon>
        <taxon>Pseudomonadota</taxon>
        <taxon>Alphaproteobacteria</taxon>
        <taxon>Hyphomicrobiales</taxon>
        <taxon>Phyllobacteriaceae</taxon>
        <taxon>Neoaquamicrobium</taxon>
    </lineage>
</organism>
<dbReference type="Pfam" id="PF13524">
    <property type="entry name" value="Glyco_trans_1_2"/>
    <property type="match status" value="1"/>
</dbReference>
<proteinExistence type="predicted"/>
<dbReference type="Gene3D" id="3.40.50.2000">
    <property type="entry name" value="Glycogen Phosphorylase B"/>
    <property type="match status" value="1"/>
</dbReference>
<dbReference type="Proteomes" id="UP001559025">
    <property type="component" value="Unassembled WGS sequence"/>
</dbReference>
<reference evidence="2 3" key="1">
    <citation type="submission" date="2024-01" db="EMBL/GenBank/DDBJ databases">
        <title>New evidence supports the origin of RcGTA from prophage.</title>
        <authorList>
            <person name="Xu Y."/>
            <person name="Liu B."/>
            <person name="Chen F."/>
        </authorList>
    </citation>
    <scope>NUCLEOTIDE SEQUENCE [LARGE SCALE GENOMIC DNA]</scope>
    <source>
        <strain evidence="2 3">CBW1107-2</strain>
    </source>
</reference>